<gene>
    <name evidence="1" type="ORF">BvCmsKKP061_03207</name>
</gene>
<comment type="caution">
    <text evidence="1">The sequence shown here is derived from an EMBL/GenBank/DDBJ whole genome shotgun (WGS) entry which is preliminary data.</text>
</comment>
<keyword evidence="1" id="KW-0489">Methyltransferase</keyword>
<protein>
    <submittedName>
        <fullName evidence="1">Restriction methylase</fullName>
    </submittedName>
</protein>
<dbReference type="EMBL" id="BFXY01000092">
    <property type="protein sequence ID" value="GDH49370.1"/>
    <property type="molecule type" value="Genomic_DNA"/>
</dbReference>
<keyword evidence="1" id="KW-0808">Transferase</keyword>
<dbReference type="AlphaFoldDB" id="A0A3K3VTE3"/>
<dbReference type="GO" id="GO:0032259">
    <property type="term" value="P:methylation"/>
    <property type="evidence" value="ECO:0007669"/>
    <property type="project" value="UniProtKB-KW"/>
</dbReference>
<dbReference type="Proteomes" id="UP000303027">
    <property type="component" value="Unassembled WGS sequence"/>
</dbReference>
<organism evidence="1 2">
    <name type="scientific">Escherichia coli</name>
    <dbReference type="NCBI Taxonomy" id="562"/>
    <lineage>
        <taxon>Bacteria</taxon>
        <taxon>Pseudomonadati</taxon>
        <taxon>Pseudomonadota</taxon>
        <taxon>Gammaproteobacteria</taxon>
        <taxon>Enterobacterales</taxon>
        <taxon>Enterobacteriaceae</taxon>
        <taxon>Escherichia</taxon>
    </lineage>
</organism>
<dbReference type="GO" id="GO:0008168">
    <property type="term" value="F:methyltransferase activity"/>
    <property type="evidence" value="ECO:0007669"/>
    <property type="project" value="UniProtKB-KW"/>
</dbReference>
<name>A0A3K3VTE3_ECOLX</name>
<reference evidence="1 2" key="1">
    <citation type="submission" date="2018-04" db="EMBL/GenBank/DDBJ databases">
        <title>Large scale genomics of bovine and human commensal E. coli to reveal the emerging process of EHEC.</title>
        <authorList>
            <person name="Arimizu Y."/>
            <person name="Ogura Y."/>
        </authorList>
    </citation>
    <scope>NUCLEOTIDE SEQUENCE [LARGE SCALE GENOMIC DNA]</scope>
    <source>
        <strain evidence="1 2">KK-P061</strain>
    </source>
</reference>
<sequence length="89" mass="10153">MVLVSNTAQLQTDTIIRQPPEISAQTESIVDKSAREWGMKQGRSYDSWLAEAPDKASAAITCCIIRSIWRDLMKRSKMLSLINTKNYYK</sequence>
<proteinExistence type="predicted"/>
<evidence type="ECO:0000313" key="2">
    <source>
        <dbReference type="Proteomes" id="UP000303027"/>
    </source>
</evidence>
<accession>A0A3K3VTE3</accession>
<evidence type="ECO:0000313" key="1">
    <source>
        <dbReference type="EMBL" id="GDH49370.1"/>
    </source>
</evidence>